<keyword evidence="1" id="KW-0732">Signal</keyword>
<feature type="coiled-coil region" evidence="2">
    <location>
        <begin position="64"/>
        <end position="122"/>
    </location>
</feature>
<keyword evidence="3" id="KW-0472">Membrane</keyword>
<dbReference type="CDD" id="cd12797">
    <property type="entry name" value="M23_peptidase"/>
    <property type="match status" value="1"/>
</dbReference>
<gene>
    <name evidence="5" type="ORF">THMIRHAS_17580</name>
</gene>
<organism evidence="5 6">
    <name type="scientific">Thiosulfatimonas sediminis</name>
    <dbReference type="NCBI Taxonomy" id="2675054"/>
    <lineage>
        <taxon>Bacteria</taxon>
        <taxon>Pseudomonadati</taxon>
        <taxon>Pseudomonadota</taxon>
        <taxon>Gammaproteobacteria</taxon>
        <taxon>Thiotrichales</taxon>
        <taxon>Piscirickettsiaceae</taxon>
        <taxon>Thiosulfatimonas</taxon>
    </lineage>
</organism>
<evidence type="ECO:0000256" key="1">
    <source>
        <dbReference type="ARBA" id="ARBA00022729"/>
    </source>
</evidence>
<accession>A0A6F8PW88</accession>
<evidence type="ECO:0000313" key="6">
    <source>
        <dbReference type="Proteomes" id="UP000501726"/>
    </source>
</evidence>
<dbReference type="PANTHER" id="PTHR21666:SF289">
    <property type="entry name" value="L-ALA--D-GLU ENDOPEPTIDASE"/>
    <property type="match status" value="1"/>
</dbReference>
<proteinExistence type="predicted"/>
<keyword evidence="2" id="KW-0175">Coiled coil</keyword>
<dbReference type="GO" id="GO:0004222">
    <property type="term" value="F:metalloendopeptidase activity"/>
    <property type="evidence" value="ECO:0007669"/>
    <property type="project" value="TreeGrafter"/>
</dbReference>
<dbReference type="Gene3D" id="2.70.70.10">
    <property type="entry name" value="Glucose Permease (Domain IIA)"/>
    <property type="match status" value="1"/>
</dbReference>
<evidence type="ECO:0000259" key="4">
    <source>
        <dbReference type="Pfam" id="PF01551"/>
    </source>
</evidence>
<keyword evidence="3" id="KW-1133">Transmembrane helix</keyword>
<evidence type="ECO:0000256" key="3">
    <source>
        <dbReference type="SAM" id="Phobius"/>
    </source>
</evidence>
<name>A0A6F8PW88_9GAMM</name>
<dbReference type="FunFam" id="2.70.70.10:FF:000006">
    <property type="entry name" value="M23 family peptidase"/>
    <property type="match status" value="1"/>
</dbReference>
<feature type="domain" description="M23ase beta-sheet core" evidence="4">
    <location>
        <begin position="176"/>
        <end position="273"/>
    </location>
</feature>
<sequence length="336" mass="38223">MRNRFTITISDVHGARHYSFSQLAKRFVGWLMIVMALAWVIGGLTVWWFSHKVDQVEEQHKFAVKAYSDRLAKTQQDYDQMLAEKTELEETLNQRSEHLDTLDQTLQNIEELMLSKDDLQSMENVPFEQRLQNLQMNSLERSLMLTAIPNGPAVRNFKGLTSFYGERKNPVTGVRRMHSGIDYRAERGEDVIATADGIVSFSAFSQETGYGNLVAITHADGFKTRYGHLDKRVVKVGDYVYKGDKIGEVGNTGRSSGAHLHYEVLFLSHRLDPKPFHEWTQKNYKAIFKEVKLVPWGSLVQAVSFQAKKVEKQLLPQGATSKVNLTGSKVSYTTTD</sequence>
<keyword evidence="3" id="KW-0812">Transmembrane</keyword>
<dbReference type="Proteomes" id="UP000501726">
    <property type="component" value="Chromosome"/>
</dbReference>
<reference evidence="6" key="1">
    <citation type="submission" date="2019-11" db="EMBL/GenBank/DDBJ databases">
        <title>Isolation and characterization of two novel species in the genus Thiomicrorhabdus.</title>
        <authorList>
            <person name="Mochizuki J."/>
            <person name="Kojima H."/>
            <person name="Fukui M."/>
        </authorList>
    </citation>
    <scope>NUCLEOTIDE SEQUENCE [LARGE SCALE GENOMIC DNA]</scope>
    <source>
        <strain evidence="6">aks77</strain>
    </source>
</reference>
<dbReference type="KEGG" id="tse:THMIRHAS_17580"/>
<feature type="transmembrane region" description="Helical" evidence="3">
    <location>
        <begin position="27"/>
        <end position="49"/>
    </location>
</feature>
<dbReference type="InterPro" id="IPR011055">
    <property type="entry name" value="Dup_hybrid_motif"/>
</dbReference>
<evidence type="ECO:0000256" key="2">
    <source>
        <dbReference type="SAM" id="Coils"/>
    </source>
</evidence>
<dbReference type="InterPro" id="IPR050570">
    <property type="entry name" value="Cell_wall_metabolism_enzyme"/>
</dbReference>
<dbReference type="Pfam" id="PF01551">
    <property type="entry name" value="Peptidase_M23"/>
    <property type="match status" value="1"/>
</dbReference>
<dbReference type="EMBL" id="AP021889">
    <property type="protein sequence ID" value="BBP46385.1"/>
    <property type="molecule type" value="Genomic_DNA"/>
</dbReference>
<keyword evidence="6" id="KW-1185">Reference proteome</keyword>
<evidence type="ECO:0000313" key="5">
    <source>
        <dbReference type="EMBL" id="BBP46385.1"/>
    </source>
</evidence>
<protein>
    <submittedName>
        <fullName evidence="5">Peptidase</fullName>
    </submittedName>
</protein>
<dbReference type="AlphaFoldDB" id="A0A6F8PW88"/>
<dbReference type="RefSeq" id="WP_173272945.1">
    <property type="nucleotide sequence ID" value="NZ_AP021889.1"/>
</dbReference>
<dbReference type="InterPro" id="IPR016047">
    <property type="entry name" value="M23ase_b-sheet_dom"/>
</dbReference>
<dbReference type="SUPFAM" id="SSF51261">
    <property type="entry name" value="Duplicated hybrid motif"/>
    <property type="match status" value="1"/>
</dbReference>
<dbReference type="PANTHER" id="PTHR21666">
    <property type="entry name" value="PEPTIDASE-RELATED"/>
    <property type="match status" value="1"/>
</dbReference>